<proteinExistence type="predicted"/>
<gene>
    <name evidence="1" type="ORF">DEP91_08185</name>
</gene>
<protein>
    <submittedName>
        <fullName evidence="1">Uncharacterized protein</fullName>
    </submittedName>
</protein>
<evidence type="ECO:0000313" key="2">
    <source>
        <dbReference type="Proteomes" id="UP000262699"/>
    </source>
</evidence>
<reference evidence="1 2" key="1">
    <citation type="journal article" date="2018" name="Nat. Biotechnol.">
        <title>A standardized bacterial taxonomy based on genome phylogeny substantially revises the tree of life.</title>
        <authorList>
            <person name="Parks D.H."/>
            <person name="Chuvochina M."/>
            <person name="Waite D.W."/>
            <person name="Rinke C."/>
            <person name="Skarshewski A."/>
            <person name="Chaumeil P.A."/>
            <person name="Hugenholtz P."/>
        </authorList>
    </citation>
    <scope>NUCLEOTIDE SEQUENCE [LARGE SCALE GENOMIC DNA]</scope>
    <source>
        <strain evidence="1">UBA9015</strain>
    </source>
</reference>
<sequence>MGLYFLSPGAGVRAGNAAAILAATGAKEIHSSASAPAASDPRLVALGFAAADARTTSGDAVAALRASIDAG</sequence>
<dbReference type="SUPFAM" id="SSF110395">
    <property type="entry name" value="CutC-like"/>
    <property type="match status" value="1"/>
</dbReference>
<evidence type="ECO:0000313" key="1">
    <source>
        <dbReference type="EMBL" id="HCB76141.1"/>
    </source>
</evidence>
<dbReference type="EMBL" id="DOYJ01000226">
    <property type="protein sequence ID" value="HCB76141.1"/>
    <property type="molecule type" value="Genomic_DNA"/>
</dbReference>
<accession>A0A3D0WBM4</accession>
<dbReference type="AlphaFoldDB" id="A0A3D0WBM4"/>
<comment type="caution">
    <text evidence="1">The sequence shown here is derived from an EMBL/GenBank/DDBJ whole genome shotgun (WGS) entry which is preliminary data.</text>
</comment>
<name>A0A3D0WBM4_9SPHN</name>
<dbReference type="Proteomes" id="UP000262699">
    <property type="component" value="Unassembled WGS sequence"/>
</dbReference>
<organism evidence="1 2">
    <name type="scientific">Sphingomonas bacterium</name>
    <dbReference type="NCBI Taxonomy" id="1895847"/>
    <lineage>
        <taxon>Bacteria</taxon>
        <taxon>Pseudomonadati</taxon>
        <taxon>Pseudomonadota</taxon>
        <taxon>Alphaproteobacteria</taxon>
        <taxon>Sphingomonadales</taxon>
        <taxon>Sphingomonadaceae</taxon>
        <taxon>Sphingomonas</taxon>
    </lineage>
</organism>
<dbReference type="Gene3D" id="3.20.20.380">
    <property type="entry name" value="Copper homeostasis (CutC) domain"/>
    <property type="match status" value="1"/>
</dbReference>
<dbReference type="InterPro" id="IPR036822">
    <property type="entry name" value="CutC-like_dom_sf"/>
</dbReference>